<evidence type="ECO:0000313" key="3">
    <source>
        <dbReference type="Proteomes" id="UP001220395"/>
    </source>
</evidence>
<reference evidence="2 3" key="1">
    <citation type="submission" date="2023-02" db="EMBL/GenBank/DDBJ databases">
        <title>Genome sequence of Sphingomonas naphthae.</title>
        <authorList>
            <person name="Kim S."/>
            <person name="Heo J."/>
            <person name="Kwon S.-W."/>
        </authorList>
    </citation>
    <scope>NUCLEOTIDE SEQUENCE [LARGE SCALE GENOMIC DNA]</scope>
    <source>
        <strain evidence="2 3">KACC 18716</strain>
    </source>
</reference>
<evidence type="ECO:0000259" key="1">
    <source>
        <dbReference type="Pfam" id="PF08818"/>
    </source>
</evidence>
<keyword evidence="3" id="KW-1185">Reference proteome</keyword>
<evidence type="ECO:0000313" key="2">
    <source>
        <dbReference type="EMBL" id="WCT72836.1"/>
    </source>
</evidence>
<gene>
    <name evidence="2" type="ORF">PQ455_14495</name>
</gene>
<sequence>MTRDPRIDAYIDGAQPFARPILAHVRALIHAACPAVEETIKWSRPHFLYRGKQLAGLSAFKSHAAFGFWQGSLVAETDAAPTAMGQFGRLETVADLPDDATLTALIHKAMALIDGGVKVARPLKHAKPPLEVPPDLAEAFAATPAAQATYDAFPPSQRREYLDWIAEAKRSETRARRVADAATWLAEGKRRNWKYEQC</sequence>
<organism evidence="2 3">
    <name type="scientific">Sphingomonas naphthae</name>
    <dbReference type="NCBI Taxonomy" id="1813468"/>
    <lineage>
        <taxon>Bacteria</taxon>
        <taxon>Pseudomonadati</taxon>
        <taxon>Pseudomonadota</taxon>
        <taxon>Alphaproteobacteria</taxon>
        <taxon>Sphingomonadales</taxon>
        <taxon>Sphingomonadaceae</taxon>
        <taxon>Sphingomonas</taxon>
    </lineage>
</organism>
<dbReference type="InterPro" id="IPR014922">
    <property type="entry name" value="YdhG-like"/>
</dbReference>
<dbReference type="RefSeq" id="WP_273686809.1">
    <property type="nucleotide sequence ID" value="NZ_CP117411.1"/>
</dbReference>
<proteinExistence type="predicted"/>
<dbReference type="Pfam" id="PF13376">
    <property type="entry name" value="OmdA"/>
    <property type="match status" value="1"/>
</dbReference>
<dbReference type="Pfam" id="PF08818">
    <property type="entry name" value="DUF1801"/>
    <property type="match status" value="1"/>
</dbReference>
<dbReference type="Proteomes" id="UP001220395">
    <property type="component" value="Chromosome"/>
</dbReference>
<name>A0ABY7TJ75_9SPHN</name>
<feature type="domain" description="YdhG-like" evidence="1">
    <location>
        <begin position="19"/>
        <end position="110"/>
    </location>
</feature>
<accession>A0ABY7TJ75</accession>
<protein>
    <submittedName>
        <fullName evidence="2">YdeI/OmpD-associated family protein</fullName>
    </submittedName>
</protein>
<dbReference type="Gene3D" id="3.90.1150.200">
    <property type="match status" value="1"/>
</dbReference>
<dbReference type="SUPFAM" id="SSF159888">
    <property type="entry name" value="YdhG-like"/>
    <property type="match status" value="1"/>
</dbReference>
<dbReference type="EMBL" id="CP117411">
    <property type="protein sequence ID" value="WCT72836.1"/>
    <property type="molecule type" value="Genomic_DNA"/>
</dbReference>